<name>A0A511FBI4_9CELL</name>
<feature type="region of interest" description="Disordered" evidence="2">
    <location>
        <begin position="129"/>
        <end position="194"/>
    </location>
</feature>
<evidence type="ECO:0000313" key="4">
    <source>
        <dbReference type="Proteomes" id="UP000321723"/>
    </source>
</evidence>
<keyword evidence="4" id="KW-1185">Reference proteome</keyword>
<sequence>MPDVTPTDASADVVVVGAGQAGLAVAAHLARSGFVPAGTAGGPTYVVLDASAGPGGAWRERWPGLTMRTVNGVYELPGRALPEFPADEPASSALTRYFGDYERDLALAVRRPVQVRVVRDDGGLLAVETVERPGTDDRRHDRAPAGVPTAVPDPDDGLGCGVGAARPVPVPAPAPDAPATPAAPPPPAPAPARRRLARTWHARALVNATGTWTRPFWPSYPGRDDFAGTQLHTHDYRTPEEFAGRRVLVVGGGISAVQHLLAIHPHAASTTWVTRRPPDWRDEEFSPELGRAAVARVEDRTRAGLPPGSIVSATGLPLTPEYRAGIAAGVLRARPVFARLVPDGAVWDEAAARGPLADGWVTGPVREAADVVLWATGFRPALDHLRPLGLRNPEGGIVMDGTQVLADPRVQLVGYGPSASTVGANRAGREAVRRIRALLDV</sequence>
<dbReference type="InterPro" id="IPR036188">
    <property type="entry name" value="FAD/NAD-bd_sf"/>
</dbReference>
<dbReference type="PRINTS" id="PR00368">
    <property type="entry name" value="FADPNR"/>
</dbReference>
<accession>A0A511FBI4</accession>
<dbReference type="InterPro" id="IPR050982">
    <property type="entry name" value="Auxin_biosynth/cation_transpt"/>
</dbReference>
<evidence type="ECO:0008006" key="5">
    <source>
        <dbReference type="Google" id="ProtNLM"/>
    </source>
</evidence>
<feature type="compositionally biased region" description="Basic and acidic residues" evidence="2">
    <location>
        <begin position="129"/>
        <end position="143"/>
    </location>
</feature>
<dbReference type="GO" id="GO:0050660">
    <property type="term" value="F:flavin adenine dinucleotide binding"/>
    <property type="evidence" value="ECO:0007669"/>
    <property type="project" value="TreeGrafter"/>
</dbReference>
<evidence type="ECO:0000256" key="1">
    <source>
        <dbReference type="ARBA" id="ARBA00023002"/>
    </source>
</evidence>
<feature type="compositionally biased region" description="Pro residues" evidence="2">
    <location>
        <begin position="168"/>
        <end position="190"/>
    </location>
</feature>
<dbReference type="AlphaFoldDB" id="A0A511FBI4"/>
<evidence type="ECO:0000256" key="2">
    <source>
        <dbReference type="SAM" id="MobiDB-lite"/>
    </source>
</evidence>
<dbReference type="PANTHER" id="PTHR43539">
    <property type="entry name" value="FLAVIN-BINDING MONOOXYGENASE-LIKE PROTEIN (AFU_ORTHOLOGUE AFUA_4G09220)"/>
    <property type="match status" value="1"/>
</dbReference>
<keyword evidence="1" id="KW-0560">Oxidoreductase</keyword>
<protein>
    <recommendedName>
        <fullName evidence="5">Oxidoreductase</fullName>
    </recommendedName>
</protein>
<dbReference type="PANTHER" id="PTHR43539:SF78">
    <property type="entry name" value="FLAVIN-CONTAINING MONOOXYGENASE"/>
    <property type="match status" value="1"/>
</dbReference>
<dbReference type="SUPFAM" id="SSF51905">
    <property type="entry name" value="FAD/NAD(P)-binding domain"/>
    <property type="match status" value="1"/>
</dbReference>
<dbReference type="Proteomes" id="UP000321723">
    <property type="component" value="Unassembled WGS sequence"/>
</dbReference>
<evidence type="ECO:0000313" key="3">
    <source>
        <dbReference type="EMBL" id="GEL46630.1"/>
    </source>
</evidence>
<dbReference type="GO" id="GO:0004497">
    <property type="term" value="F:monooxygenase activity"/>
    <property type="evidence" value="ECO:0007669"/>
    <property type="project" value="TreeGrafter"/>
</dbReference>
<proteinExistence type="predicted"/>
<dbReference type="Gene3D" id="3.50.50.60">
    <property type="entry name" value="FAD/NAD(P)-binding domain"/>
    <property type="match status" value="2"/>
</dbReference>
<dbReference type="EMBL" id="BJVQ01000020">
    <property type="protein sequence ID" value="GEL46630.1"/>
    <property type="molecule type" value="Genomic_DNA"/>
</dbReference>
<organism evidence="3 4">
    <name type="scientific">Cellulomonas hominis</name>
    <dbReference type="NCBI Taxonomy" id="156981"/>
    <lineage>
        <taxon>Bacteria</taxon>
        <taxon>Bacillati</taxon>
        <taxon>Actinomycetota</taxon>
        <taxon>Actinomycetes</taxon>
        <taxon>Micrococcales</taxon>
        <taxon>Cellulomonadaceae</taxon>
        <taxon>Cellulomonas</taxon>
    </lineage>
</organism>
<comment type="caution">
    <text evidence="3">The sequence shown here is derived from an EMBL/GenBank/DDBJ whole genome shotgun (WGS) entry which is preliminary data.</text>
</comment>
<dbReference type="Pfam" id="PF13738">
    <property type="entry name" value="Pyr_redox_3"/>
    <property type="match status" value="1"/>
</dbReference>
<reference evidence="3 4" key="1">
    <citation type="submission" date="2019-07" db="EMBL/GenBank/DDBJ databases">
        <title>Whole genome shotgun sequence of Cellulomonas hominis NBRC 16055.</title>
        <authorList>
            <person name="Hosoyama A."/>
            <person name="Uohara A."/>
            <person name="Ohji S."/>
            <person name="Ichikawa N."/>
        </authorList>
    </citation>
    <scope>NUCLEOTIDE SEQUENCE [LARGE SCALE GENOMIC DNA]</scope>
    <source>
        <strain evidence="3 4">NBRC 16055</strain>
    </source>
</reference>
<gene>
    <name evidence="3" type="ORF">CHO01_17460</name>
</gene>